<name>A0A510E0G3_9CREN</name>
<organism evidence="1 2">
    <name type="scientific">Sulfuracidifex tepidarius</name>
    <dbReference type="NCBI Taxonomy" id="1294262"/>
    <lineage>
        <taxon>Archaea</taxon>
        <taxon>Thermoproteota</taxon>
        <taxon>Thermoprotei</taxon>
        <taxon>Sulfolobales</taxon>
        <taxon>Sulfolobaceae</taxon>
        <taxon>Sulfuracidifex</taxon>
    </lineage>
</organism>
<gene>
    <name evidence="1" type="ORF">IC007_0467</name>
</gene>
<dbReference type="EMBL" id="AP018930">
    <property type="protein sequence ID" value="BBG25962.1"/>
    <property type="molecule type" value="Genomic_DNA"/>
</dbReference>
<reference evidence="2" key="1">
    <citation type="submission" date="2018-09" db="EMBL/GenBank/DDBJ databases">
        <title>Complete Genome Sequencing of Sulfolobus sp. JCM 16834.</title>
        <authorList>
            <person name="Kato S."/>
            <person name="Itoh T."/>
            <person name="Ohkuma M."/>
        </authorList>
    </citation>
    <scope>NUCLEOTIDE SEQUENCE [LARGE SCALE GENOMIC DNA]</scope>
    <source>
        <strain evidence="2">IC-007</strain>
    </source>
</reference>
<sequence length="41" mass="4881">MTHFLYEVSHNEGQEIRDAIPRSIKTAKRTFMSRALFHHHS</sequence>
<dbReference type="AlphaFoldDB" id="A0A510E0G3"/>
<evidence type="ECO:0000313" key="2">
    <source>
        <dbReference type="Proteomes" id="UP000325030"/>
    </source>
</evidence>
<protein>
    <submittedName>
        <fullName evidence="1">Uncharacterized protein</fullName>
    </submittedName>
</protein>
<proteinExistence type="predicted"/>
<accession>A0A510E0G3</accession>
<evidence type="ECO:0000313" key="1">
    <source>
        <dbReference type="EMBL" id="BBG25962.1"/>
    </source>
</evidence>
<dbReference type="Proteomes" id="UP000325030">
    <property type="component" value="Chromosome"/>
</dbReference>